<evidence type="ECO:0000313" key="3">
    <source>
        <dbReference type="EMBL" id="TMQ53582.1"/>
    </source>
</evidence>
<dbReference type="AlphaFoldDB" id="A0A538SQC9"/>
<dbReference type="GO" id="GO:0003852">
    <property type="term" value="F:2-isopropylmalate synthase activity"/>
    <property type="evidence" value="ECO:0007669"/>
    <property type="project" value="TreeGrafter"/>
</dbReference>
<dbReference type="PANTHER" id="PTHR10277">
    <property type="entry name" value="HOMOCITRATE SYNTHASE-RELATED"/>
    <property type="match status" value="1"/>
</dbReference>
<reference evidence="3 4" key="1">
    <citation type="journal article" date="2019" name="Nat. Microbiol.">
        <title>Mediterranean grassland soil C-N compound turnover is dependent on rainfall and depth, and is mediated by genomically divergent microorganisms.</title>
        <authorList>
            <person name="Diamond S."/>
            <person name="Andeer P.F."/>
            <person name="Li Z."/>
            <person name="Crits-Christoph A."/>
            <person name="Burstein D."/>
            <person name="Anantharaman K."/>
            <person name="Lane K.R."/>
            <person name="Thomas B.C."/>
            <person name="Pan C."/>
            <person name="Northen T.R."/>
            <person name="Banfield J.F."/>
        </authorList>
    </citation>
    <scope>NUCLEOTIDE SEQUENCE [LARGE SCALE GENOMIC DNA]</scope>
    <source>
        <strain evidence="3">WS_3</strain>
    </source>
</reference>
<dbReference type="Gene3D" id="3.20.20.70">
    <property type="entry name" value="Aldolase class I"/>
    <property type="match status" value="1"/>
</dbReference>
<dbReference type="InterPro" id="IPR000891">
    <property type="entry name" value="PYR_CT"/>
</dbReference>
<dbReference type="InterPro" id="IPR050073">
    <property type="entry name" value="2-IPM_HCS-like"/>
</dbReference>
<dbReference type="Pfam" id="PF00682">
    <property type="entry name" value="HMGL-like"/>
    <property type="match status" value="1"/>
</dbReference>
<protein>
    <submittedName>
        <fullName evidence="3">2-isopropylmalate synthase</fullName>
    </submittedName>
</protein>
<organism evidence="3 4">
    <name type="scientific">Eiseniibacteriota bacterium</name>
    <dbReference type="NCBI Taxonomy" id="2212470"/>
    <lineage>
        <taxon>Bacteria</taxon>
        <taxon>Candidatus Eiseniibacteriota</taxon>
    </lineage>
</organism>
<dbReference type="Proteomes" id="UP000320184">
    <property type="component" value="Unassembled WGS sequence"/>
</dbReference>
<keyword evidence="1" id="KW-0464">Manganese</keyword>
<dbReference type="GO" id="GO:0009098">
    <property type="term" value="P:L-leucine biosynthetic process"/>
    <property type="evidence" value="ECO:0007669"/>
    <property type="project" value="TreeGrafter"/>
</dbReference>
<sequence>MNERELIHDWNEAGERWEKPAFRIQLDDETLRDGLQSPSVRSPAIEDKLQILHLMERLGLDTADIGLPGAGPHVVRDVARLAQEIRDQRLRIKANCAARTLLHDITPVIEVSQKAGIPIEVCTFIGSSPIRQYAENWTLEIMLRHTEEAVTYAVTHGLPVMYVTEDTVRAQPATLRQLFLTAIRCGASRLCLCDTVGHATPAGAANLVRFAQEIVLESGAEVELDWHGHSDRGLAVINTIAAIRAGATRVHGCAIGIGERVGNTPMDQLLVNLKLLGWIDNDLTSLPEYCERVSRTTGVPIPPNYPVVGVDAFRTGTGVHAAAVIKAYQKGQDWLADRVYSGVPASWVGRRQEIEVGPMSGESNVVFWLESRGLSASPERVHAVFQRAKSVDRVLTEEEIRAVLDSLDETRVS</sequence>
<proteinExistence type="predicted"/>
<dbReference type="PANTHER" id="PTHR10277:SF9">
    <property type="entry name" value="2-ISOPROPYLMALATE SYNTHASE 1, CHLOROPLASTIC-RELATED"/>
    <property type="match status" value="1"/>
</dbReference>
<name>A0A538SQC9_UNCEI</name>
<dbReference type="EMBL" id="VBOT01000014">
    <property type="protein sequence ID" value="TMQ53582.1"/>
    <property type="molecule type" value="Genomic_DNA"/>
</dbReference>
<dbReference type="SUPFAM" id="SSF51569">
    <property type="entry name" value="Aldolase"/>
    <property type="match status" value="1"/>
</dbReference>
<comment type="caution">
    <text evidence="3">The sequence shown here is derived from an EMBL/GenBank/DDBJ whole genome shotgun (WGS) entry which is preliminary data.</text>
</comment>
<dbReference type="PROSITE" id="PS50991">
    <property type="entry name" value="PYR_CT"/>
    <property type="match status" value="1"/>
</dbReference>
<dbReference type="InterPro" id="IPR013785">
    <property type="entry name" value="Aldolase_TIM"/>
</dbReference>
<gene>
    <name evidence="3" type="ORF">E6K73_01085</name>
</gene>
<evidence type="ECO:0000256" key="1">
    <source>
        <dbReference type="ARBA" id="ARBA00023211"/>
    </source>
</evidence>
<evidence type="ECO:0000259" key="2">
    <source>
        <dbReference type="PROSITE" id="PS50991"/>
    </source>
</evidence>
<evidence type="ECO:0000313" key="4">
    <source>
        <dbReference type="Proteomes" id="UP000320184"/>
    </source>
</evidence>
<accession>A0A538SQC9</accession>
<feature type="domain" description="Pyruvate carboxyltransferase" evidence="2">
    <location>
        <begin position="24"/>
        <end position="289"/>
    </location>
</feature>